<name>A0ABV8XPX6_9DEIO</name>
<proteinExistence type="predicted"/>
<accession>A0ABV8XPX6</accession>
<organism evidence="3 4">
    <name type="scientific">Deinococcus navajonensis</name>
    <dbReference type="NCBI Taxonomy" id="309884"/>
    <lineage>
        <taxon>Bacteria</taxon>
        <taxon>Thermotogati</taxon>
        <taxon>Deinococcota</taxon>
        <taxon>Deinococci</taxon>
        <taxon>Deinococcales</taxon>
        <taxon>Deinococcaceae</taxon>
        <taxon>Deinococcus</taxon>
    </lineage>
</organism>
<evidence type="ECO:0000313" key="3">
    <source>
        <dbReference type="EMBL" id="MFC4426966.1"/>
    </source>
</evidence>
<feature type="domain" description="DUF2726" evidence="2">
    <location>
        <begin position="59"/>
        <end position="177"/>
    </location>
</feature>
<dbReference type="InterPro" id="IPR024402">
    <property type="entry name" value="DUF2726"/>
</dbReference>
<dbReference type="RefSeq" id="WP_380039987.1">
    <property type="nucleotide sequence ID" value="NZ_JBHSEH010000015.1"/>
</dbReference>
<comment type="caution">
    <text evidence="3">The sequence shown here is derived from an EMBL/GenBank/DDBJ whole genome shotgun (WGS) entry which is preliminary data.</text>
</comment>
<dbReference type="EMBL" id="JBHSEH010000015">
    <property type="protein sequence ID" value="MFC4426966.1"/>
    <property type="molecule type" value="Genomic_DNA"/>
</dbReference>
<protein>
    <submittedName>
        <fullName evidence="3">DUF2726 domain-containing protein</fullName>
    </submittedName>
</protein>
<evidence type="ECO:0000256" key="1">
    <source>
        <dbReference type="SAM" id="MobiDB-lite"/>
    </source>
</evidence>
<gene>
    <name evidence="3" type="ORF">ACFOZ9_12170</name>
</gene>
<dbReference type="Proteomes" id="UP001595998">
    <property type="component" value="Unassembled WGS sequence"/>
</dbReference>
<evidence type="ECO:0000313" key="4">
    <source>
        <dbReference type="Proteomes" id="UP001595998"/>
    </source>
</evidence>
<dbReference type="Pfam" id="PF10881">
    <property type="entry name" value="DUF2726"/>
    <property type="match status" value="1"/>
</dbReference>
<sequence length="185" mass="20445">MGTLLVLVIIIIVGLVLVNQARNKSAGRPAAPARPEAQSEDVKSSRVPDSLPVRTKPYFFARSEAAFLASLEEALPAGYRVFPNVRLNDLFLITTKDTRQKQGAYARLRDKHVDFLVVALPDHRPVFAIELDGASHDNDRQQYRDAVKDVAFKSAALPLVRLRAETRHDAASLRTVLSPLLQVPA</sequence>
<reference evidence="4" key="1">
    <citation type="journal article" date="2019" name="Int. J. Syst. Evol. Microbiol.">
        <title>The Global Catalogue of Microorganisms (GCM) 10K type strain sequencing project: providing services to taxonomists for standard genome sequencing and annotation.</title>
        <authorList>
            <consortium name="The Broad Institute Genomics Platform"/>
            <consortium name="The Broad Institute Genome Sequencing Center for Infectious Disease"/>
            <person name="Wu L."/>
            <person name="Ma J."/>
        </authorList>
    </citation>
    <scope>NUCLEOTIDE SEQUENCE [LARGE SCALE GENOMIC DNA]</scope>
    <source>
        <strain evidence="4">CCUG 56029</strain>
    </source>
</reference>
<keyword evidence="4" id="KW-1185">Reference proteome</keyword>
<feature type="region of interest" description="Disordered" evidence="1">
    <location>
        <begin position="26"/>
        <end position="48"/>
    </location>
</feature>
<evidence type="ECO:0000259" key="2">
    <source>
        <dbReference type="Pfam" id="PF10881"/>
    </source>
</evidence>